<dbReference type="EMBL" id="JAQQWI010000017">
    <property type="protein sequence ID" value="KAK8005941.1"/>
    <property type="molecule type" value="Genomic_DNA"/>
</dbReference>
<feature type="region of interest" description="Disordered" evidence="1">
    <location>
        <begin position="1"/>
        <end position="69"/>
    </location>
</feature>
<evidence type="ECO:0000256" key="1">
    <source>
        <dbReference type="SAM" id="MobiDB-lite"/>
    </source>
</evidence>
<proteinExistence type="predicted"/>
<sequence length="69" mass="6672">MDEGAAAAASQAGSSSSTTTNATPLHNGPAGCDSGPSQRANGRPAVSRVGAPSQSSEETAQDSLALETV</sequence>
<comment type="caution">
    <text evidence="2">The sequence shown here is derived from an EMBL/GenBank/DDBJ whole genome shotgun (WGS) entry which is preliminary data.</text>
</comment>
<evidence type="ECO:0000313" key="3">
    <source>
        <dbReference type="Proteomes" id="UP001396898"/>
    </source>
</evidence>
<reference evidence="2 3" key="1">
    <citation type="submission" date="2023-01" db="EMBL/GenBank/DDBJ databases">
        <title>Analysis of 21 Apiospora genomes using comparative genomics revels a genus with tremendous synthesis potential of carbohydrate active enzymes and secondary metabolites.</title>
        <authorList>
            <person name="Sorensen T."/>
        </authorList>
    </citation>
    <scope>NUCLEOTIDE SEQUENCE [LARGE SCALE GENOMIC DNA]</scope>
    <source>
        <strain evidence="2 3">CBS 20057</strain>
    </source>
</reference>
<dbReference type="Proteomes" id="UP001396898">
    <property type="component" value="Unassembled WGS sequence"/>
</dbReference>
<gene>
    <name evidence="2" type="ORF">PG991_012238</name>
</gene>
<name>A0ABR1R9C6_9PEZI</name>
<protein>
    <submittedName>
        <fullName evidence="2">Uncharacterized protein</fullName>
    </submittedName>
</protein>
<accession>A0ABR1R9C6</accession>
<keyword evidence="3" id="KW-1185">Reference proteome</keyword>
<evidence type="ECO:0000313" key="2">
    <source>
        <dbReference type="EMBL" id="KAK8005941.1"/>
    </source>
</evidence>
<feature type="compositionally biased region" description="Polar residues" evidence="1">
    <location>
        <begin position="52"/>
        <end position="62"/>
    </location>
</feature>
<organism evidence="2 3">
    <name type="scientific">Apiospora marii</name>
    <dbReference type="NCBI Taxonomy" id="335849"/>
    <lineage>
        <taxon>Eukaryota</taxon>
        <taxon>Fungi</taxon>
        <taxon>Dikarya</taxon>
        <taxon>Ascomycota</taxon>
        <taxon>Pezizomycotina</taxon>
        <taxon>Sordariomycetes</taxon>
        <taxon>Xylariomycetidae</taxon>
        <taxon>Amphisphaeriales</taxon>
        <taxon>Apiosporaceae</taxon>
        <taxon>Apiospora</taxon>
    </lineage>
</organism>
<feature type="compositionally biased region" description="Low complexity" evidence="1">
    <location>
        <begin position="1"/>
        <end position="23"/>
    </location>
</feature>